<dbReference type="CDD" id="cd00303">
    <property type="entry name" value="retropepsin_like"/>
    <property type="match status" value="1"/>
</dbReference>
<evidence type="ECO:0000313" key="2">
    <source>
        <dbReference type="EMBL" id="GAU10422.1"/>
    </source>
</evidence>
<feature type="non-terminal residue" evidence="2">
    <location>
        <position position="1"/>
    </location>
</feature>
<evidence type="ECO:0008006" key="4">
    <source>
        <dbReference type="Google" id="ProtNLM"/>
    </source>
</evidence>
<sequence>LVSSCPQHQITEQLLIQYFYEALQPMDRNILDAASAVNKPQTAKVCGICTSPEHPTDTCPILQDDTITELPQAYAATAVPYNQNRYNNLDLSTNRYHPSWRNHPILRYRNQSQATAPSAPPATPSLEDLVKQLVVSNTQYQQRTDASIQSLTTHMGQMANAIGQLQVRGSGNLPAQTVPNPNVNSNVNAITLRSGRVSEPAPEKKKKKIIASSSTPDIEPSATTEAEKEKVYVPPIPFPQRVQKNKKKTVKEDKETLETFRKVAVNIPLLDAIKQIPKYANFLKDLCTNKRKVKENDRVSLGRNVSAFIHPNLSSSANVSALSQTLPRKCKDPGVFAIPCSIGDRKFENCMLDLGAGINVMPTSIYNNLDLGPLQPTGLIVQLANRSNVRPAGVLEDVLVQVNDLIFPANFYILDMEGETNSSMAPIILGRPFMRTAKTKVDVYDGTMSMEFGDIVVKFNIFLCHETSLGGAYRFLYGFGF</sequence>
<dbReference type="Gene3D" id="2.40.70.10">
    <property type="entry name" value="Acid Proteases"/>
    <property type="match status" value="1"/>
</dbReference>
<accession>A0A1B5Z8J4</accession>
<dbReference type="EMBL" id="BCLP01043192">
    <property type="protein sequence ID" value="GAU10422.1"/>
    <property type="molecule type" value="Genomic_DNA"/>
</dbReference>
<keyword evidence="3" id="KW-1185">Reference proteome</keyword>
<gene>
    <name evidence="2" type="ORF">TSUD_419160</name>
</gene>
<organism evidence="2 3">
    <name type="scientific">Trifolium subterraneum</name>
    <name type="common">Subterranean clover</name>
    <dbReference type="NCBI Taxonomy" id="3900"/>
    <lineage>
        <taxon>Eukaryota</taxon>
        <taxon>Viridiplantae</taxon>
        <taxon>Streptophyta</taxon>
        <taxon>Embryophyta</taxon>
        <taxon>Tracheophyta</taxon>
        <taxon>Spermatophyta</taxon>
        <taxon>Magnoliopsida</taxon>
        <taxon>eudicotyledons</taxon>
        <taxon>Gunneridae</taxon>
        <taxon>Pentapetalae</taxon>
        <taxon>rosids</taxon>
        <taxon>fabids</taxon>
        <taxon>Fabales</taxon>
        <taxon>Fabaceae</taxon>
        <taxon>Papilionoideae</taxon>
        <taxon>50 kb inversion clade</taxon>
        <taxon>NPAAA clade</taxon>
        <taxon>Hologalegina</taxon>
        <taxon>IRL clade</taxon>
        <taxon>Trifolieae</taxon>
        <taxon>Trifolium</taxon>
    </lineage>
</organism>
<dbReference type="PANTHER" id="PTHR33067">
    <property type="entry name" value="RNA-DIRECTED DNA POLYMERASE-RELATED"/>
    <property type="match status" value="1"/>
</dbReference>
<evidence type="ECO:0000256" key="1">
    <source>
        <dbReference type="SAM" id="MobiDB-lite"/>
    </source>
</evidence>
<evidence type="ECO:0000313" key="3">
    <source>
        <dbReference type="Proteomes" id="UP000242715"/>
    </source>
</evidence>
<name>A0A1B5Z8J4_TRISU</name>
<reference evidence="3" key="1">
    <citation type="journal article" date="2017" name="Front. Plant Sci.">
        <title>Climate Clever Clovers: New Paradigm to Reduce the Environmental Footprint of Ruminants by Breeding Low Methanogenic Forages Utilizing Haplotype Variation.</title>
        <authorList>
            <person name="Kaur P."/>
            <person name="Appels R."/>
            <person name="Bayer P.E."/>
            <person name="Keeble-Gagnere G."/>
            <person name="Wang J."/>
            <person name="Hirakawa H."/>
            <person name="Shirasawa K."/>
            <person name="Vercoe P."/>
            <person name="Stefanova K."/>
            <person name="Durmic Z."/>
            <person name="Nichols P."/>
            <person name="Revell C."/>
            <person name="Isobe S.N."/>
            <person name="Edwards D."/>
            <person name="Erskine W."/>
        </authorList>
    </citation>
    <scope>NUCLEOTIDE SEQUENCE [LARGE SCALE GENOMIC DNA]</scope>
    <source>
        <strain evidence="3">cv. Daliak</strain>
    </source>
</reference>
<proteinExistence type="predicted"/>
<dbReference type="AlphaFoldDB" id="A0A1B5Z8J4"/>
<dbReference type="InterPro" id="IPR021109">
    <property type="entry name" value="Peptidase_aspartic_dom_sf"/>
</dbReference>
<protein>
    <recommendedName>
        <fullName evidence="4">Retropepsins domain-containing protein</fullName>
    </recommendedName>
</protein>
<feature type="region of interest" description="Disordered" evidence="1">
    <location>
        <begin position="196"/>
        <end position="228"/>
    </location>
</feature>
<dbReference type="PANTHER" id="PTHR33067:SF15">
    <property type="entry name" value="RNA-DIRECTED DNA POLYMERASE"/>
    <property type="match status" value="1"/>
</dbReference>
<dbReference type="OrthoDB" id="1433126at2759"/>
<dbReference type="Proteomes" id="UP000242715">
    <property type="component" value="Unassembled WGS sequence"/>
</dbReference>
<comment type="caution">
    <text evidence="2">The sequence shown here is derived from an EMBL/GenBank/DDBJ whole genome shotgun (WGS) entry which is preliminary data.</text>
</comment>